<dbReference type="InterPro" id="IPR013149">
    <property type="entry name" value="ADH-like_C"/>
</dbReference>
<dbReference type="Pfam" id="PF00107">
    <property type="entry name" value="ADH_zinc_N"/>
    <property type="match status" value="1"/>
</dbReference>
<dbReference type="SUPFAM" id="SSF51735">
    <property type="entry name" value="NAD(P)-binding Rossmann-fold domains"/>
    <property type="match status" value="1"/>
</dbReference>
<comment type="subunit">
    <text evidence="2">Monomer.</text>
</comment>
<evidence type="ECO:0000256" key="2">
    <source>
        <dbReference type="ARBA" id="ARBA00011245"/>
    </source>
</evidence>
<organism evidence="5 6">
    <name type="scientific">Dendryphion nanum</name>
    <dbReference type="NCBI Taxonomy" id="256645"/>
    <lineage>
        <taxon>Eukaryota</taxon>
        <taxon>Fungi</taxon>
        <taxon>Dikarya</taxon>
        <taxon>Ascomycota</taxon>
        <taxon>Pezizomycotina</taxon>
        <taxon>Dothideomycetes</taxon>
        <taxon>Pleosporomycetidae</taxon>
        <taxon>Pleosporales</taxon>
        <taxon>Torulaceae</taxon>
        <taxon>Dendryphion</taxon>
    </lineage>
</organism>
<dbReference type="GO" id="GO:0016651">
    <property type="term" value="F:oxidoreductase activity, acting on NAD(P)H"/>
    <property type="evidence" value="ECO:0007669"/>
    <property type="project" value="InterPro"/>
</dbReference>
<dbReference type="SUPFAM" id="SSF50129">
    <property type="entry name" value="GroES-like"/>
    <property type="match status" value="1"/>
</dbReference>
<comment type="similarity">
    <text evidence="1">Belongs to the zinc-containing alcohol dehydrogenase family.</text>
</comment>
<feature type="domain" description="Enoyl reductase (ER)" evidence="4">
    <location>
        <begin position="10"/>
        <end position="344"/>
    </location>
</feature>
<dbReference type="Gene3D" id="3.40.50.720">
    <property type="entry name" value="NAD(P)-binding Rossmann-like Domain"/>
    <property type="match status" value="1"/>
</dbReference>
<evidence type="ECO:0000256" key="3">
    <source>
        <dbReference type="ARBA" id="ARBA00023002"/>
    </source>
</evidence>
<dbReference type="InterPro" id="IPR013154">
    <property type="entry name" value="ADH-like_N"/>
</dbReference>
<dbReference type="InterPro" id="IPR020843">
    <property type="entry name" value="ER"/>
</dbReference>
<dbReference type="Pfam" id="PF08240">
    <property type="entry name" value="ADH_N"/>
    <property type="match status" value="1"/>
</dbReference>
<dbReference type="Proteomes" id="UP000700596">
    <property type="component" value="Unassembled WGS sequence"/>
</dbReference>
<name>A0A9P9D187_9PLEO</name>
<dbReference type="PANTHER" id="PTHR45348:SF2">
    <property type="entry name" value="ZINC-TYPE ALCOHOL DEHYDROGENASE-LIKE PROTEIN C2E1P3.01"/>
    <property type="match status" value="1"/>
</dbReference>
<dbReference type="InterPro" id="IPR036291">
    <property type="entry name" value="NAD(P)-bd_dom_sf"/>
</dbReference>
<dbReference type="OrthoDB" id="48317at2759"/>
<dbReference type="InterPro" id="IPR047122">
    <property type="entry name" value="Trans-enoyl_RdTase-like"/>
</dbReference>
<dbReference type="EMBL" id="JAGMWT010000027">
    <property type="protein sequence ID" value="KAH7110606.1"/>
    <property type="molecule type" value="Genomic_DNA"/>
</dbReference>
<dbReference type="CDD" id="cd08249">
    <property type="entry name" value="enoyl_reductase_like"/>
    <property type="match status" value="1"/>
</dbReference>
<dbReference type="AlphaFoldDB" id="A0A9P9D187"/>
<dbReference type="SMART" id="SM00829">
    <property type="entry name" value="PKS_ER"/>
    <property type="match status" value="1"/>
</dbReference>
<evidence type="ECO:0000313" key="6">
    <source>
        <dbReference type="Proteomes" id="UP000700596"/>
    </source>
</evidence>
<sequence>MKAIKIIKKGFAAVVEAPIPSLPDETYLLVRTIAVGLNPSDWKHIASVDEGVVVGCDFAGIVEVVGSKVTKPFKVGDRVAGAVHGSNVLDPQGGAFGDYMVTKGDLTFKIPDGFSFEEGAAFGVGIVTVGQGLYQEMGLPWPDKPLSEDERKSVLIYGGSSASGAFGIQFAKLSGFEVVTTCSPSNFNYVKSLGADKVFDYKAPNVGAEIREYTKNKLYYAWDCIGGEALRICSDAVASSAPEGQDIVVGTIVHNTAHPREDVKYTWSIAYTSQGKDVNLLGRIFPGRPDHFEFTKQWVELSEKLLIDGRWKPHRQEVRNGGFEGVLEGLEDLKQGKVSGVKLVYRIREL</sequence>
<comment type="caution">
    <text evidence="5">The sequence shown here is derived from an EMBL/GenBank/DDBJ whole genome shotgun (WGS) entry which is preliminary data.</text>
</comment>
<dbReference type="PANTHER" id="PTHR45348">
    <property type="entry name" value="HYPOTHETICAL OXIDOREDUCTASE (EUROFUNG)"/>
    <property type="match status" value="1"/>
</dbReference>
<dbReference type="InterPro" id="IPR011032">
    <property type="entry name" value="GroES-like_sf"/>
</dbReference>
<accession>A0A9P9D187</accession>
<evidence type="ECO:0000259" key="4">
    <source>
        <dbReference type="SMART" id="SM00829"/>
    </source>
</evidence>
<protein>
    <submittedName>
        <fullName evidence="5">Zinc-binding oxidoreductase ToxD</fullName>
    </submittedName>
</protein>
<evidence type="ECO:0000313" key="5">
    <source>
        <dbReference type="EMBL" id="KAH7110606.1"/>
    </source>
</evidence>
<keyword evidence="3" id="KW-0560">Oxidoreductase</keyword>
<keyword evidence="6" id="KW-1185">Reference proteome</keyword>
<proteinExistence type="inferred from homology"/>
<gene>
    <name evidence="5" type="ORF">B0J11DRAFT_448049</name>
</gene>
<evidence type="ECO:0000256" key="1">
    <source>
        <dbReference type="ARBA" id="ARBA00008072"/>
    </source>
</evidence>
<dbReference type="Gene3D" id="3.90.180.10">
    <property type="entry name" value="Medium-chain alcohol dehydrogenases, catalytic domain"/>
    <property type="match status" value="1"/>
</dbReference>
<reference evidence="5" key="1">
    <citation type="journal article" date="2021" name="Nat. Commun.">
        <title>Genetic determinants of endophytism in the Arabidopsis root mycobiome.</title>
        <authorList>
            <person name="Mesny F."/>
            <person name="Miyauchi S."/>
            <person name="Thiergart T."/>
            <person name="Pickel B."/>
            <person name="Atanasova L."/>
            <person name="Karlsson M."/>
            <person name="Huettel B."/>
            <person name="Barry K.W."/>
            <person name="Haridas S."/>
            <person name="Chen C."/>
            <person name="Bauer D."/>
            <person name="Andreopoulos W."/>
            <person name="Pangilinan J."/>
            <person name="LaButti K."/>
            <person name="Riley R."/>
            <person name="Lipzen A."/>
            <person name="Clum A."/>
            <person name="Drula E."/>
            <person name="Henrissat B."/>
            <person name="Kohler A."/>
            <person name="Grigoriev I.V."/>
            <person name="Martin F.M."/>
            <person name="Hacquard S."/>
        </authorList>
    </citation>
    <scope>NUCLEOTIDE SEQUENCE</scope>
    <source>
        <strain evidence="5">MPI-CAGE-CH-0243</strain>
    </source>
</reference>